<dbReference type="InterPro" id="IPR003333">
    <property type="entry name" value="CMAS"/>
</dbReference>
<evidence type="ECO:0000256" key="2">
    <source>
        <dbReference type="ARBA" id="ARBA00022603"/>
    </source>
</evidence>
<dbReference type="SUPFAM" id="SSF53335">
    <property type="entry name" value="S-adenosyl-L-methionine-dependent methyltransferases"/>
    <property type="match status" value="1"/>
</dbReference>
<evidence type="ECO:0000256" key="5">
    <source>
        <dbReference type="ARBA" id="ARBA00023098"/>
    </source>
</evidence>
<dbReference type="PANTHER" id="PTHR43667:SF1">
    <property type="entry name" value="CYCLOPROPANE-FATTY-ACYL-PHOSPHOLIPID SYNTHASE"/>
    <property type="match status" value="1"/>
</dbReference>
<dbReference type="RefSeq" id="WP_344991701.1">
    <property type="nucleotide sequence ID" value="NZ_BAABFR010000010.1"/>
</dbReference>
<organism evidence="6 7">
    <name type="scientific">Tsukamurella soli</name>
    <dbReference type="NCBI Taxonomy" id="644556"/>
    <lineage>
        <taxon>Bacteria</taxon>
        <taxon>Bacillati</taxon>
        <taxon>Actinomycetota</taxon>
        <taxon>Actinomycetes</taxon>
        <taxon>Mycobacteriales</taxon>
        <taxon>Tsukamurellaceae</taxon>
        <taxon>Tsukamurella</taxon>
    </lineage>
</organism>
<evidence type="ECO:0000256" key="1">
    <source>
        <dbReference type="ARBA" id="ARBA00010815"/>
    </source>
</evidence>
<gene>
    <name evidence="6" type="ORF">GCM10023147_09770</name>
</gene>
<keyword evidence="4" id="KW-0949">S-adenosyl-L-methionine</keyword>
<sequence length="433" mass="47770">MQNTSDYLAKLTLAEIIEKLAGGDLAIRVTAYDGSTAGPADAPYGLELKNARGTSYLAQAPSDMGLARAYIAGDLELHGSHPGDPYGPLKALSDNLEFARPTPLLLAQIARSIGVEHFKPVAPPPQEALPRWRRYAEGLRHSKTRDAEAIHHHYDVSNRFYELVLGPSMTYTCACFPDADATLEEAQENKYRLVFEKLRLQEGDRLLDVGCGWGGMVRYAARRGVRVIGATLSRQQAEWAQKAIAEEGLSDLAEVRFSDYRDVPESGFDAISSIGLTEHIGVKNYPAYFTSLRDKLRTGGLLLNHTITRPDNQISGKAGQFIDRYVFPDGELTGSGRVITAIQDIGGMEVLHEENLRPHYAMTLRDWNRNLVANWDDAVAEVGIGTARVWGLYMAGSRLGFDRNVIQLHQVLGVKLDEKGGAGDLPLRPWWNA</sequence>
<keyword evidence="5" id="KW-0443">Lipid metabolism</keyword>
<keyword evidence="3" id="KW-0808">Transferase</keyword>
<keyword evidence="7" id="KW-1185">Reference proteome</keyword>
<name>A0ABP8J892_9ACTN</name>
<dbReference type="Proteomes" id="UP001500635">
    <property type="component" value="Unassembled WGS sequence"/>
</dbReference>
<accession>A0ABP8J892</accession>
<protein>
    <submittedName>
        <fullName evidence="6">Class I SAM-dependent methyltransferase</fullName>
    </submittedName>
</protein>
<dbReference type="InterPro" id="IPR029063">
    <property type="entry name" value="SAM-dependent_MTases_sf"/>
</dbReference>
<dbReference type="CDD" id="cd02440">
    <property type="entry name" value="AdoMet_MTases"/>
    <property type="match status" value="1"/>
</dbReference>
<evidence type="ECO:0000313" key="7">
    <source>
        <dbReference type="Proteomes" id="UP001500635"/>
    </source>
</evidence>
<keyword evidence="2 6" id="KW-0489">Methyltransferase</keyword>
<dbReference type="InterPro" id="IPR050723">
    <property type="entry name" value="CFA/CMAS"/>
</dbReference>
<dbReference type="Gene3D" id="3.40.50.150">
    <property type="entry name" value="Vaccinia Virus protein VP39"/>
    <property type="match status" value="1"/>
</dbReference>
<evidence type="ECO:0000313" key="6">
    <source>
        <dbReference type="EMBL" id="GAA4386474.1"/>
    </source>
</evidence>
<dbReference type="GO" id="GO:0008168">
    <property type="term" value="F:methyltransferase activity"/>
    <property type="evidence" value="ECO:0007669"/>
    <property type="project" value="UniProtKB-KW"/>
</dbReference>
<dbReference type="GO" id="GO:0032259">
    <property type="term" value="P:methylation"/>
    <property type="evidence" value="ECO:0007669"/>
    <property type="project" value="UniProtKB-KW"/>
</dbReference>
<dbReference type="EMBL" id="BAABFR010000010">
    <property type="protein sequence ID" value="GAA4386474.1"/>
    <property type="molecule type" value="Genomic_DNA"/>
</dbReference>
<dbReference type="PANTHER" id="PTHR43667">
    <property type="entry name" value="CYCLOPROPANE-FATTY-ACYL-PHOSPHOLIPID SYNTHASE"/>
    <property type="match status" value="1"/>
</dbReference>
<evidence type="ECO:0000256" key="3">
    <source>
        <dbReference type="ARBA" id="ARBA00022679"/>
    </source>
</evidence>
<evidence type="ECO:0000256" key="4">
    <source>
        <dbReference type="ARBA" id="ARBA00022691"/>
    </source>
</evidence>
<reference evidence="7" key="1">
    <citation type="journal article" date="2019" name="Int. J. Syst. Evol. Microbiol.">
        <title>The Global Catalogue of Microorganisms (GCM) 10K type strain sequencing project: providing services to taxonomists for standard genome sequencing and annotation.</title>
        <authorList>
            <consortium name="The Broad Institute Genomics Platform"/>
            <consortium name="The Broad Institute Genome Sequencing Center for Infectious Disease"/>
            <person name="Wu L."/>
            <person name="Ma J."/>
        </authorList>
    </citation>
    <scope>NUCLEOTIDE SEQUENCE [LARGE SCALE GENOMIC DNA]</scope>
    <source>
        <strain evidence="7">JCM 17688</strain>
    </source>
</reference>
<dbReference type="Pfam" id="PF02353">
    <property type="entry name" value="CMAS"/>
    <property type="match status" value="1"/>
</dbReference>
<dbReference type="PIRSF" id="PIRSF003085">
    <property type="entry name" value="CMAS"/>
    <property type="match status" value="1"/>
</dbReference>
<proteinExistence type="inferred from homology"/>
<comment type="similarity">
    <text evidence="1">Belongs to the CFA/CMAS family.</text>
</comment>
<comment type="caution">
    <text evidence="6">The sequence shown here is derived from an EMBL/GenBank/DDBJ whole genome shotgun (WGS) entry which is preliminary data.</text>
</comment>